<evidence type="ECO:0000256" key="1">
    <source>
        <dbReference type="ARBA" id="ARBA00010834"/>
    </source>
</evidence>
<dbReference type="RefSeq" id="XP_005831669.1">
    <property type="nucleotide sequence ID" value="XM_005831612.1"/>
</dbReference>
<keyword evidence="7" id="KW-1185">Reference proteome</keyword>
<comment type="similarity">
    <text evidence="1">Belongs to the bacterial ribosomal protein bTHX family.</text>
</comment>
<keyword evidence="2" id="KW-0689">Ribosomal protein</keyword>
<dbReference type="HOGENOM" id="CLU_2517355_0_0_1"/>
<dbReference type="KEGG" id="gtt:GUITHDRAFT_152941"/>
<dbReference type="PaxDb" id="55529-EKX44689"/>
<dbReference type="NCBIfam" id="TIGR04560">
    <property type="entry name" value="ribo_THX"/>
    <property type="match status" value="1"/>
</dbReference>
<accession>L1J9A8</accession>
<gene>
    <name evidence="5" type="ORF">GUITHDRAFT_152941</name>
</gene>
<name>L1J9A8_GUITC</name>
<dbReference type="EMBL" id="JH993003">
    <property type="protein sequence ID" value="EKX44689.1"/>
    <property type="molecule type" value="Genomic_DNA"/>
</dbReference>
<keyword evidence="3" id="KW-0687">Ribonucleoprotein</keyword>
<evidence type="ECO:0000313" key="7">
    <source>
        <dbReference type="Proteomes" id="UP000011087"/>
    </source>
</evidence>
<evidence type="ECO:0000256" key="4">
    <source>
        <dbReference type="SAM" id="MobiDB-lite"/>
    </source>
</evidence>
<dbReference type="AlphaFoldDB" id="L1J9A8"/>
<reference evidence="5 7" key="1">
    <citation type="journal article" date="2012" name="Nature">
        <title>Algal genomes reveal evolutionary mosaicism and the fate of nucleomorphs.</title>
        <authorList>
            <consortium name="DOE Joint Genome Institute"/>
            <person name="Curtis B.A."/>
            <person name="Tanifuji G."/>
            <person name="Burki F."/>
            <person name="Gruber A."/>
            <person name="Irimia M."/>
            <person name="Maruyama S."/>
            <person name="Arias M.C."/>
            <person name="Ball S.G."/>
            <person name="Gile G.H."/>
            <person name="Hirakawa Y."/>
            <person name="Hopkins J.F."/>
            <person name="Kuo A."/>
            <person name="Rensing S.A."/>
            <person name="Schmutz J."/>
            <person name="Symeonidi A."/>
            <person name="Elias M."/>
            <person name="Eveleigh R.J."/>
            <person name="Herman E.K."/>
            <person name="Klute M.J."/>
            <person name="Nakayama T."/>
            <person name="Obornik M."/>
            <person name="Reyes-Prieto A."/>
            <person name="Armbrust E.V."/>
            <person name="Aves S.J."/>
            <person name="Beiko R.G."/>
            <person name="Coutinho P."/>
            <person name="Dacks J.B."/>
            <person name="Durnford D.G."/>
            <person name="Fast N.M."/>
            <person name="Green B.R."/>
            <person name="Grisdale C.J."/>
            <person name="Hempel F."/>
            <person name="Henrissat B."/>
            <person name="Hoppner M.P."/>
            <person name="Ishida K."/>
            <person name="Kim E."/>
            <person name="Koreny L."/>
            <person name="Kroth P.G."/>
            <person name="Liu Y."/>
            <person name="Malik S.B."/>
            <person name="Maier U.G."/>
            <person name="McRose D."/>
            <person name="Mock T."/>
            <person name="Neilson J.A."/>
            <person name="Onodera N.T."/>
            <person name="Poole A.M."/>
            <person name="Pritham E.J."/>
            <person name="Richards T.A."/>
            <person name="Rocap G."/>
            <person name="Roy S.W."/>
            <person name="Sarai C."/>
            <person name="Schaack S."/>
            <person name="Shirato S."/>
            <person name="Slamovits C.H."/>
            <person name="Spencer D.F."/>
            <person name="Suzuki S."/>
            <person name="Worden A.Z."/>
            <person name="Zauner S."/>
            <person name="Barry K."/>
            <person name="Bell C."/>
            <person name="Bharti A.K."/>
            <person name="Crow J.A."/>
            <person name="Grimwood J."/>
            <person name="Kramer R."/>
            <person name="Lindquist E."/>
            <person name="Lucas S."/>
            <person name="Salamov A."/>
            <person name="McFadden G.I."/>
            <person name="Lane C.E."/>
            <person name="Keeling P.J."/>
            <person name="Gray M.W."/>
            <person name="Grigoriev I.V."/>
            <person name="Archibald J.M."/>
        </authorList>
    </citation>
    <scope>NUCLEOTIDE SEQUENCE</scope>
    <source>
        <strain evidence="5 7">CCMP2712</strain>
    </source>
</reference>
<proteinExistence type="inferred from homology"/>
<organism evidence="5">
    <name type="scientific">Guillardia theta (strain CCMP2712)</name>
    <name type="common">Cryptophyte</name>
    <dbReference type="NCBI Taxonomy" id="905079"/>
    <lineage>
        <taxon>Eukaryota</taxon>
        <taxon>Cryptophyceae</taxon>
        <taxon>Pyrenomonadales</taxon>
        <taxon>Geminigeraceae</taxon>
        <taxon>Guillardia</taxon>
    </lineage>
</organism>
<dbReference type="GO" id="GO:1990904">
    <property type="term" value="C:ribonucleoprotein complex"/>
    <property type="evidence" value="ECO:0007669"/>
    <property type="project" value="UniProtKB-KW"/>
</dbReference>
<protein>
    <submittedName>
        <fullName evidence="5 6">Uncharacterized protein</fullName>
    </submittedName>
</protein>
<dbReference type="Proteomes" id="UP000011087">
    <property type="component" value="Unassembled WGS sequence"/>
</dbReference>
<evidence type="ECO:0000313" key="6">
    <source>
        <dbReference type="EnsemblProtists" id="EKX44689"/>
    </source>
</evidence>
<feature type="region of interest" description="Disordered" evidence="4">
    <location>
        <begin position="47"/>
        <end position="85"/>
    </location>
</feature>
<dbReference type="InterPro" id="IPR030826">
    <property type="entry name" value="Ribosomal_bTHX/bTHXc/bTHXm"/>
</dbReference>
<evidence type="ECO:0000256" key="2">
    <source>
        <dbReference type="ARBA" id="ARBA00022980"/>
    </source>
</evidence>
<reference evidence="7" key="2">
    <citation type="submission" date="2012-11" db="EMBL/GenBank/DDBJ databases">
        <authorList>
            <person name="Kuo A."/>
            <person name="Curtis B.A."/>
            <person name="Tanifuji G."/>
            <person name="Burki F."/>
            <person name="Gruber A."/>
            <person name="Irimia M."/>
            <person name="Maruyama S."/>
            <person name="Arias M.C."/>
            <person name="Ball S.G."/>
            <person name="Gile G.H."/>
            <person name="Hirakawa Y."/>
            <person name="Hopkins J.F."/>
            <person name="Rensing S.A."/>
            <person name="Schmutz J."/>
            <person name="Symeonidi A."/>
            <person name="Elias M."/>
            <person name="Eveleigh R.J."/>
            <person name="Herman E.K."/>
            <person name="Klute M.J."/>
            <person name="Nakayama T."/>
            <person name="Obornik M."/>
            <person name="Reyes-Prieto A."/>
            <person name="Armbrust E.V."/>
            <person name="Aves S.J."/>
            <person name="Beiko R.G."/>
            <person name="Coutinho P."/>
            <person name="Dacks J.B."/>
            <person name="Durnford D.G."/>
            <person name="Fast N.M."/>
            <person name="Green B.R."/>
            <person name="Grisdale C."/>
            <person name="Hempe F."/>
            <person name="Henrissat B."/>
            <person name="Hoppner M.P."/>
            <person name="Ishida K.-I."/>
            <person name="Kim E."/>
            <person name="Koreny L."/>
            <person name="Kroth P.G."/>
            <person name="Liu Y."/>
            <person name="Malik S.-B."/>
            <person name="Maier U.G."/>
            <person name="McRose D."/>
            <person name="Mock T."/>
            <person name="Neilson J.A."/>
            <person name="Onodera N.T."/>
            <person name="Poole A.M."/>
            <person name="Pritham E.J."/>
            <person name="Richards T.A."/>
            <person name="Rocap G."/>
            <person name="Roy S.W."/>
            <person name="Sarai C."/>
            <person name="Schaack S."/>
            <person name="Shirato S."/>
            <person name="Slamovits C.H."/>
            <person name="Spencer D.F."/>
            <person name="Suzuki S."/>
            <person name="Worden A.Z."/>
            <person name="Zauner S."/>
            <person name="Barry K."/>
            <person name="Bell C."/>
            <person name="Bharti A.K."/>
            <person name="Crow J.A."/>
            <person name="Grimwood J."/>
            <person name="Kramer R."/>
            <person name="Lindquist E."/>
            <person name="Lucas S."/>
            <person name="Salamov A."/>
            <person name="McFadden G.I."/>
            <person name="Lane C.E."/>
            <person name="Keeling P.J."/>
            <person name="Gray M.W."/>
            <person name="Grigoriev I.V."/>
            <person name="Archibald J.M."/>
        </authorList>
    </citation>
    <scope>NUCLEOTIDE SEQUENCE</scope>
    <source>
        <strain evidence="7">CCMP2712</strain>
    </source>
</reference>
<evidence type="ECO:0000256" key="3">
    <source>
        <dbReference type="ARBA" id="ARBA00023274"/>
    </source>
</evidence>
<dbReference type="EnsemblProtists" id="EKX44689">
    <property type="protein sequence ID" value="EKX44689"/>
    <property type="gene ID" value="GUITHDRAFT_152941"/>
</dbReference>
<dbReference type="GO" id="GO:0005840">
    <property type="term" value="C:ribosome"/>
    <property type="evidence" value="ECO:0007669"/>
    <property type="project" value="UniProtKB-KW"/>
</dbReference>
<evidence type="ECO:0000313" key="5">
    <source>
        <dbReference type="EMBL" id="EKX44689.1"/>
    </source>
</evidence>
<sequence length="85" mass="9498">MKAVGFVGSWLGSLTAFGTGIASGLQSNYLWGRHDRRTKKGKIHIGSYGVCRRRKPEPGPYSRDFNGYDFSKTPPNRAKPPRNDQ</sequence>
<dbReference type="GeneID" id="17301403"/>
<reference evidence="6" key="3">
    <citation type="submission" date="2016-03" db="UniProtKB">
        <authorList>
            <consortium name="EnsemblProtists"/>
        </authorList>
    </citation>
    <scope>IDENTIFICATION</scope>
</reference>